<dbReference type="EMBL" id="CP145892">
    <property type="protein sequence ID" value="WWP18469.1"/>
    <property type="molecule type" value="Genomic_DNA"/>
</dbReference>
<protein>
    <recommendedName>
        <fullName evidence="3">DUF4178 domain-containing protein</fullName>
    </recommendedName>
</protein>
<dbReference type="Proteomes" id="UP001364764">
    <property type="component" value="Chromosome"/>
</dbReference>
<name>A0ABD8AN93_PAEAM</name>
<dbReference type="AlphaFoldDB" id="A0ABD8AN93"/>
<proteinExistence type="predicted"/>
<dbReference type="GeneID" id="93477478"/>
<accession>A0ABD8AN93</accession>
<evidence type="ECO:0000313" key="2">
    <source>
        <dbReference type="Proteomes" id="UP001364764"/>
    </source>
</evidence>
<sequence>MMNEYGVQHGPAYLEGLIRKEENIKSDEVEWKGKLQMSDGHDKFHIFYYGDLTEDDLITWHDSTPLLVYAEHTVTGERYLLIDTAKHGYDAMLCETYSEDALHDRPLRPYLDVEGEDIFEVELTAYYNVPWDEEFGEDVDENGAYELITGERMHFDQVKRDGYDAFAVRILNRKGVWTEIVQEELA</sequence>
<gene>
    <name evidence="1" type="ORF">V6668_18395</name>
</gene>
<reference evidence="1 2" key="1">
    <citation type="submission" date="2024-02" db="EMBL/GenBank/DDBJ databases">
        <title>Complete sequences of two Paenibacillus sp. strains and one Lysinibacillus strain isolated from the environment on STAA medium highlight biotechnological potential.</title>
        <authorList>
            <person name="Attere S.A."/>
            <person name="Piche L.C."/>
            <person name="Intertaglia L."/>
            <person name="Lami R."/>
            <person name="Charette S.J."/>
            <person name="Vincent A.T."/>
        </authorList>
    </citation>
    <scope>NUCLEOTIDE SEQUENCE [LARGE SCALE GENOMIC DNA]</scope>
    <source>
        <strain evidence="1 2">Y5S-7</strain>
    </source>
</reference>
<evidence type="ECO:0000313" key="1">
    <source>
        <dbReference type="EMBL" id="WWP18469.1"/>
    </source>
</evidence>
<evidence type="ECO:0008006" key="3">
    <source>
        <dbReference type="Google" id="ProtNLM"/>
    </source>
</evidence>
<dbReference type="RefSeq" id="WP_036672889.1">
    <property type="nucleotide sequence ID" value="NZ_CP145892.1"/>
</dbReference>
<organism evidence="1 2">
    <name type="scientific">Paenibacillus amylolyticus</name>
    <dbReference type="NCBI Taxonomy" id="1451"/>
    <lineage>
        <taxon>Bacteria</taxon>
        <taxon>Bacillati</taxon>
        <taxon>Bacillota</taxon>
        <taxon>Bacilli</taxon>
        <taxon>Bacillales</taxon>
        <taxon>Paenibacillaceae</taxon>
        <taxon>Paenibacillus</taxon>
    </lineage>
</organism>